<gene>
    <name evidence="2" type="primary">LOC128202006</name>
</gene>
<proteinExistence type="predicted"/>
<dbReference type="GeneID" id="128202006"/>
<evidence type="ECO:0000313" key="2">
    <source>
        <dbReference type="RefSeq" id="XP_052756725.1"/>
    </source>
</evidence>
<keyword evidence="1" id="KW-1185">Reference proteome</keyword>
<accession>A0ABM3MZF4</accession>
<organism evidence="1 2">
    <name type="scientific">Galleria mellonella</name>
    <name type="common">Greater wax moth</name>
    <dbReference type="NCBI Taxonomy" id="7137"/>
    <lineage>
        <taxon>Eukaryota</taxon>
        <taxon>Metazoa</taxon>
        <taxon>Ecdysozoa</taxon>
        <taxon>Arthropoda</taxon>
        <taxon>Hexapoda</taxon>
        <taxon>Insecta</taxon>
        <taxon>Pterygota</taxon>
        <taxon>Neoptera</taxon>
        <taxon>Endopterygota</taxon>
        <taxon>Lepidoptera</taxon>
        <taxon>Glossata</taxon>
        <taxon>Ditrysia</taxon>
        <taxon>Pyraloidea</taxon>
        <taxon>Pyralidae</taxon>
        <taxon>Galleriinae</taxon>
        <taxon>Galleria</taxon>
    </lineage>
</organism>
<name>A0ABM3MZF4_GALME</name>
<dbReference type="Proteomes" id="UP001652740">
    <property type="component" value="Unplaced"/>
</dbReference>
<sequence>MEINIRYFVSFVCILNVISSVKMELCEILPLPRRFCCRPFQKTILTPNFDKQQIKDLIQLSADNLKSLRLQSEMDPLTTNKHLSPPIVDDNDSLISVEAQKALACSKIVCSRKDKIAPLCACNYNTGNVVTFKNVCDMQKHNCRFETDFKMILNEICPWKFEFRRKNGTNRQFDYNNPKYFN</sequence>
<evidence type="ECO:0000313" key="1">
    <source>
        <dbReference type="Proteomes" id="UP001652740"/>
    </source>
</evidence>
<reference evidence="2" key="1">
    <citation type="submission" date="2025-08" db="UniProtKB">
        <authorList>
            <consortium name="RefSeq"/>
        </authorList>
    </citation>
    <scope>IDENTIFICATION</scope>
    <source>
        <tissue evidence="2">Whole larvae</tissue>
    </source>
</reference>
<protein>
    <submittedName>
        <fullName evidence="2">Uncharacterized protein LOC128202006</fullName>
    </submittedName>
</protein>
<dbReference type="RefSeq" id="XP_052756725.1">
    <property type="nucleotide sequence ID" value="XM_052900765.1"/>
</dbReference>